<dbReference type="SUPFAM" id="SSF56349">
    <property type="entry name" value="DNA breaking-rejoining enzymes"/>
    <property type="match status" value="1"/>
</dbReference>
<dbReference type="Pfam" id="PF00589">
    <property type="entry name" value="Phage_integrase"/>
    <property type="match status" value="1"/>
</dbReference>
<dbReference type="OrthoDB" id="5429327at2"/>
<dbReference type="InterPro" id="IPR013762">
    <property type="entry name" value="Integrase-like_cat_sf"/>
</dbReference>
<dbReference type="GO" id="GO:0015074">
    <property type="term" value="P:DNA integration"/>
    <property type="evidence" value="ECO:0007669"/>
    <property type="project" value="UniProtKB-KW"/>
</dbReference>
<evidence type="ECO:0000256" key="4">
    <source>
        <dbReference type="PROSITE-ProRule" id="PRU01248"/>
    </source>
</evidence>
<dbReference type="PANTHER" id="PTHR30349">
    <property type="entry name" value="PHAGE INTEGRASE-RELATED"/>
    <property type="match status" value="1"/>
</dbReference>
<dbReference type="PROSITE" id="PS51900">
    <property type="entry name" value="CB"/>
    <property type="match status" value="1"/>
</dbReference>
<dbReference type="STRING" id="596151.DesfrDRAFT_1313"/>
<evidence type="ECO:0000256" key="2">
    <source>
        <dbReference type="ARBA" id="ARBA00023125"/>
    </source>
</evidence>
<dbReference type="GO" id="GO:0006310">
    <property type="term" value="P:DNA recombination"/>
    <property type="evidence" value="ECO:0007669"/>
    <property type="project" value="UniProtKB-KW"/>
</dbReference>
<dbReference type="PROSITE" id="PS51898">
    <property type="entry name" value="TYR_RECOMBINASE"/>
    <property type="match status" value="1"/>
</dbReference>
<proteinExistence type="predicted"/>
<dbReference type="eggNOG" id="COG0582">
    <property type="taxonomic scope" value="Bacteria"/>
</dbReference>
<dbReference type="InterPro" id="IPR050090">
    <property type="entry name" value="Tyrosine_recombinase_XerCD"/>
</dbReference>
<feature type="domain" description="Tyr recombinase" evidence="5">
    <location>
        <begin position="161"/>
        <end position="324"/>
    </location>
</feature>
<dbReference type="CDD" id="cd00796">
    <property type="entry name" value="INT_Rci_Hp1_C"/>
    <property type="match status" value="1"/>
</dbReference>
<sequence>MATIRPRGDSWEVRIRRKGWPVTCRTFDTKFDAEKWAREIESEMDRGVFVSRAEAEATTLAEALDRYETDYLPRLAHPDREILRIKGLKRRVLAARFLAAIRTKDVADFIKEREAEGVSPNTIRLDLALLSRLFEVAASDWGMESLANPVRRVSRPKLPSGRTRRLEAGEEEKLLDACPSPFKELIQLALETAMRREELQTLEWSQVDFNGKTAHLPKTKNGDARTVPLSPIALDILQSIQRGESDRIFPFTLDFITKKMGKVVKKAGMVNFHFHDLRHEATSRLFENTDLDVMEIKGITGHKSMQMLARYSHLRAGRLAERLAGKGRK</sequence>
<dbReference type="AlphaFoldDB" id="E1JUL4"/>
<reference evidence="7 8" key="1">
    <citation type="submission" date="2010-08" db="EMBL/GenBank/DDBJ databases">
        <title>The draft genome of Desulfovibrio fructosovorans JJ.</title>
        <authorList>
            <consortium name="US DOE Joint Genome Institute (JGI-PGF)"/>
            <person name="Lucas S."/>
            <person name="Copeland A."/>
            <person name="Lapidus A."/>
            <person name="Cheng J.-F."/>
            <person name="Bruce D."/>
            <person name="Goodwin L."/>
            <person name="Pitluck S."/>
            <person name="Land M.L."/>
            <person name="Hauser L."/>
            <person name="Chang Y.-J."/>
            <person name="Jeffries C."/>
            <person name="Wall J.D."/>
            <person name="Stahl D.A."/>
            <person name="Arkin A.P."/>
            <person name="Dehal P."/>
            <person name="Stolyar S.M."/>
            <person name="Hazen T.C."/>
            <person name="Woyke T.J."/>
        </authorList>
    </citation>
    <scope>NUCLEOTIDE SEQUENCE [LARGE SCALE GENOMIC DNA]</scope>
    <source>
        <strain evidence="7 8">JJ</strain>
    </source>
</reference>
<evidence type="ECO:0000259" key="6">
    <source>
        <dbReference type="PROSITE" id="PS51900"/>
    </source>
</evidence>
<evidence type="ECO:0000256" key="3">
    <source>
        <dbReference type="ARBA" id="ARBA00023172"/>
    </source>
</evidence>
<dbReference type="Gene3D" id="1.10.150.130">
    <property type="match status" value="1"/>
</dbReference>
<evidence type="ECO:0000313" key="8">
    <source>
        <dbReference type="Proteomes" id="UP000006250"/>
    </source>
</evidence>
<dbReference type="InterPro" id="IPR002104">
    <property type="entry name" value="Integrase_catalytic"/>
</dbReference>
<protein>
    <submittedName>
        <fullName evidence="7">Integrase family protein</fullName>
    </submittedName>
</protein>
<gene>
    <name evidence="7" type="ORF">DesfrDRAFT_1313</name>
</gene>
<dbReference type="PANTHER" id="PTHR30349:SF94">
    <property type="entry name" value="INTEGRASE_RECOMBINASE HI_1414-RELATED"/>
    <property type="match status" value="1"/>
</dbReference>
<dbReference type="InterPro" id="IPR011010">
    <property type="entry name" value="DNA_brk_join_enz"/>
</dbReference>
<comment type="caution">
    <text evidence="7">The sequence shown here is derived from an EMBL/GenBank/DDBJ whole genome shotgun (WGS) entry which is preliminary data.</text>
</comment>
<dbReference type="Gene3D" id="1.10.443.10">
    <property type="entry name" value="Intergrase catalytic core"/>
    <property type="match status" value="1"/>
</dbReference>
<accession>E1JUL4</accession>
<keyword evidence="1" id="KW-0229">DNA integration</keyword>
<dbReference type="InterPro" id="IPR010998">
    <property type="entry name" value="Integrase_recombinase_N"/>
</dbReference>
<keyword evidence="3" id="KW-0233">DNA recombination</keyword>
<dbReference type="InterPro" id="IPR044068">
    <property type="entry name" value="CB"/>
</dbReference>
<organism evidence="7 8">
    <name type="scientific">Solidesulfovibrio fructosivorans JJ]</name>
    <dbReference type="NCBI Taxonomy" id="596151"/>
    <lineage>
        <taxon>Bacteria</taxon>
        <taxon>Pseudomonadati</taxon>
        <taxon>Thermodesulfobacteriota</taxon>
        <taxon>Desulfovibrionia</taxon>
        <taxon>Desulfovibrionales</taxon>
        <taxon>Desulfovibrionaceae</taxon>
        <taxon>Solidesulfovibrio</taxon>
    </lineage>
</organism>
<keyword evidence="2 4" id="KW-0238">DNA-binding</keyword>
<evidence type="ECO:0000256" key="1">
    <source>
        <dbReference type="ARBA" id="ARBA00022908"/>
    </source>
</evidence>
<dbReference type="Proteomes" id="UP000006250">
    <property type="component" value="Unassembled WGS sequence"/>
</dbReference>
<evidence type="ECO:0000259" key="5">
    <source>
        <dbReference type="PROSITE" id="PS51898"/>
    </source>
</evidence>
<dbReference type="RefSeq" id="WP_005992253.1">
    <property type="nucleotide sequence ID" value="NZ_AECZ01000006.1"/>
</dbReference>
<dbReference type="EMBL" id="AECZ01000006">
    <property type="protein sequence ID" value="EFL52144.1"/>
    <property type="molecule type" value="Genomic_DNA"/>
</dbReference>
<evidence type="ECO:0000313" key="7">
    <source>
        <dbReference type="EMBL" id="EFL52144.1"/>
    </source>
</evidence>
<dbReference type="GO" id="GO:0003677">
    <property type="term" value="F:DNA binding"/>
    <property type="evidence" value="ECO:0007669"/>
    <property type="project" value="UniProtKB-UniRule"/>
</dbReference>
<feature type="domain" description="Core-binding (CB)" evidence="6">
    <location>
        <begin position="58"/>
        <end position="138"/>
    </location>
</feature>
<name>E1JUL4_SOLFR</name>
<keyword evidence="8" id="KW-1185">Reference proteome</keyword>